<organism evidence="8 9">
    <name type="scientific">Nonomuraea spiralis</name>
    <dbReference type="NCBI Taxonomy" id="46182"/>
    <lineage>
        <taxon>Bacteria</taxon>
        <taxon>Bacillati</taxon>
        <taxon>Actinomycetota</taxon>
        <taxon>Actinomycetes</taxon>
        <taxon>Streptosporangiales</taxon>
        <taxon>Streptosporangiaceae</taxon>
        <taxon>Nonomuraea</taxon>
    </lineage>
</organism>
<proteinExistence type="predicted"/>
<keyword evidence="3" id="KW-0238">DNA-binding</keyword>
<dbReference type="SUPFAM" id="SSF52172">
    <property type="entry name" value="CheY-like"/>
    <property type="match status" value="1"/>
</dbReference>
<dbReference type="InterPro" id="IPR039420">
    <property type="entry name" value="WalR-like"/>
</dbReference>
<accession>A0ABV5IRV8</accession>
<dbReference type="PRINTS" id="PR00038">
    <property type="entry name" value="HTHLUXR"/>
</dbReference>
<dbReference type="Pfam" id="PF00196">
    <property type="entry name" value="GerE"/>
    <property type="match status" value="1"/>
</dbReference>
<keyword evidence="1 5" id="KW-0597">Phosphoprotein</keyword>
<evidence type="ECO:0000256" key="3">
    <source>
        <dbReference type="ARBA" id="ARBA00023125"/>
    </source>
</evidence>
<dbReference type="InterPro" id="IPR011006">
    <property type="entry name" value="CheY-like_superfamily"/>
</dbReference>
<keyword evidence="9" id="KW-1185">Reference proteome</keyword>
<dbReference type="InterPro" id="IPR001789">
    <property type="entry name" value="Sig_transdc_resp-reg_receiver"/>
</dbReference>
<dbReference type="CDD" id="cd17535">
    <property type="entry name" value="REC_NarL-like"/>
    <property type="match status" value="1"/>
</dbReference>
<keyword evidence="2" id="KW-0805">Transcription regulation</keyword>
<feature type="domain" description="Response regulatory" evidence="7">
    <location>
        <begin position="2"/>
        <end position="126"/>
    </location>
</feature>
<dbReference type="Proteomes" id="UP001589647">
    <property type="component" value="Unassembled WGS sequence"/>
</dbReference>
<evidence type="ECO:0000256" key="2">
    <source>
        <dbReference type="ARBA" id="ARBA00023015"/>
    </source>
</evidence>
<evidence type="ECO:0000256" key="4">
    <source>
        <dbReference type="ARBA" id="ARBA00023163"/>
    </source>
</evidence>
<dbReference type="Gene3D" id="3.40.50.2300">
    <property type="match status" value="1"/>
</dbReference>
<evidence type="ECO:0000259" key="6">
    <source>
        <dbReference type="PROSITE" id="PS50043"/>
    </source>
</evidence>
<reference evidence="8 9" key="1">
    <citation type="submission" date="2024-09" db="EMBL/GenBank/DDBJ databases">
        <authorList>
            <person name="Sun Q."/>
            <person name="Mori K."/>
        </authorList>
    </citation>
    <scope>NUCLEOTIDE SEQUENCE [LARGE SCALE GENOMIC DNA]</scope>
    <source>
        <strain evidence="8 9">CCM 3426</strain>
    </source>
</reference>
<dbReference type="CDD" id="cd06170">
    <property type="entry name" value="LuxR_C_like"/>
    <property type="match status" value="1"/>
</dbReference>
<keyword evidence="4" id="KW-0804">Transcription</keyword>
<evidence type="ECO:0000313" key="8">
    <source>
        <dbReference type="EMBL" id="MFB9206808.1"/>
    </source>
</evidence>
<dbReference type="PROSITE" id="PS50110">
    <property type="entry name" value="RESPONSE_REGULATORY"/>
    <property type="match status" value="1"/>
</dbReference>
<dbReference type="SUPFAM" id="SSF46894">
    <property type="entry name" value="C-terminal effector domain of the bipartite response regulators"/>
    <property type="match status" value="1"/>
</dbReference>
<dbReference type="InterPro" id="IPR016032">
    <property type="entry name" value="Sig_transdc_resp-reg_C-effctor"/>
</dbReference>
<feature type="domain" description="HTH luxR-type" evidence="6">
    <location>
        <begin position="147"/>
        <end position="216"/>
    </location>
</feature>
<dbReference type="SMART" id="SM00421">
    <property type="entry name" value="HTH_LUXR"/>
    <property type="match status" value="1"/>
</dbReference>
<dbReference type="PANTHER" id="PTHR43214:SF24">
    <property type="entry name" value="TRANSCRIPTIONAL REGULATORY PROTEIN NARL-RELATED"/>
    <property type="match status" value="1"/>
</dbReference>
<dbReference type="Pfam" id="PF00072">
    <property type="entry name" value="Response_reg"/>
    <property type="match status" value="1"/>
</dbReference>
<gene>
    <name evidence="8" type="ORF">ACFFV7_36855</name>
</gene>
<protein>
    <submittedName>
        <fullName evidence="8">Response regulator</fullName>
    </submittedName>
</protein>
<dbReference type="EMBL" id="JBHMEI010000040">
    <property type="protein sequence ID" value="MFB9206808.1"/>
    <property type="molecule type" value="Genomic_DNA"/>
</dbReference>
<dbReference type="PROSITE" id="PS50043">
    <property type="entry name" value="HTH_LUXR_2"/>
    <property type="match status" value="1"/>
</dbReference>
<sequence length="237" mass="25317">MRVVIAEDAALMREGLVALLQRFGHQVVHAAEDADELLEAVAAHRPDVVITDVRMPPRNLDDGLRAALAIRAGHPDIGILVLSQYLGDAYAAKLIAEPVTGPRGGTGYLLKDRVGRVADFMQSLDVIAGGGIVIDPKVIGHLMSSGRPHALDTLSEREREVLGRMATGESNAHIAAGLHVTEGAVVKHIGNIFAKLGLQAQDGNRRVLAVLTYLQAARPDDPPEQALRPPRATTSKR</sequence>
<comment type="caution">
    <text evidence="8">The sequence shown here is derived from an EMBL/GenBank/DDBJ whole genome shotgun (WGS) entry which is preliminary data.</text>
</comment>
<dbReference type="InterPro" id="IPR000792">
    <property type="entry name" value="Tscrpt_reg_LuxR_C"/>
</dbReference>
<dbReference type="RefSeq" id="WP_229825023.1">
    <property type="nucleotide sequence ID" value="NZ_BMRC01000040.1"/>
</dbReference>
<dbReference type="InterPro" id="IPR058245">
    <property type="entry name" value="NreC/VraR/RcsB-like_REC"/>
</dbReference>
<evidence type="ECO:0000313" key="9">
    <source>
        <dbReference type="Proteomes" id="UP001589647"/>
    </source>
</evidence>
<dbReference type="SMART" id="SM00448">
    <property type="entry name" value="REC"/>
    <property type="match status" value="1"/>
</dbReference>
<evidence type="ECO:0000256" key="1">
    <source>
        <dbReference type="ARBA" id="ARBA00022553"/>
    </source>
</evidence>
<name>A0ABV5IRV8_9ACTN</name>
<dbReference type="PANTHER" id="PTHR43214">
    <property type="entry name" value="TWO-COMPONENT RESPONSE REGULATOR"/>
    <property type="match status" value="1"/>
</dbReference>
<evidence type="ECO:0000259" key="7">
    <source>
        <dbReference type="PROSITE" id="PS50110"/>
    </source>
</evidence>
<evidence type="ECO:0000256" key="5">
    <source>
        <dbReference type="PROSITE-ProRule" id="PRU00169"/>
    </source>
</evidence>
<feature type="modified residue" description="4-aspartylphosphate" evidence="5">
    <location>
        <position position="52"/>
    </location>
</feature>